<feature type="compositionally biased region" description="Polar residues" evidence="1">
    <location>
        <begin position="220"/>
        <end position="230"/>
    </location>
</feature>
<sequence length="962" mass="105429">MFLDPAPKRGKDSMYASRILPANRSTEALGDPRQKLRRKPPLRERSPTRNKYQLPSNAAHQAVSAAGRESLSPTVRLVSHSQSPPGSAGSAYEELSSSVKNVDYGEPAQTAQDPKAARAQPRLSDSTLVQDTSAAESSLQGSWALSQDHSVSESLKPANEVEELDLTPSITLRPSLTHVSPQTQWRGQSLSSGDYSSSSSLQEGDSSTVIHIRGSKRLSEVTTLRSTPTPTELEHRKHAEADERDVSGPAHTLQTLQEASPERSTIRAVPASANSSANDLRQASTSSESSLFRTRSSPAASESEFTPIISRKDSRSRSSPSTVPAPLHIRKPLPPLPQEHASQESLAQSEYSLPEQEPSSPIFVVYEDSDDSRRSRTQPLHYSSFESIESRLDHPAAVQPPAGYSIANSSSCDSLEGSSSTDTLPPLHIPKKRLQHKPESRSLGSEPQPGPEPEPKEDTEMASEDIDTLPYPRERFSTQLSTIASESGATSQHLSHFSLGSGVLTGDDASSIPIPSSRGRRRRQSAPIDSMGSEAFHSSSPVDSEQYQGDVSLGTFREESAKPQPLFKAKGYDGPLPPVPPIPKSRDSDENFDTVSELQAPSLKTKRSGYSLRQRSNSTPSRGNSHSRNVSAASYVDSERGSHGSALFPIWAKNFYGGTAQLLSSSKISLGSYKGPQRPPHLRNDSQWTERSITSRLGTGYNEIEPDSPASSHFLPSIFRPRTRPRLGTGARSKRSRPSGEDDSRPDSLGIFNNPLPESRNGRPSETLPSGQPKWGALNDMPEEQHPPLPPLPRKYSKQRQWNETEFPRPMTKDRLSDFAIDNPNLVPTKRASAPLSAWRPPSFSESLGTLVYSRCNRQILLFALGFICPLLWMLASVLPLPNRPISAEDLEKSIGGGSEEDVAAALTKHEAGDAEKRWREEKNWLKARWWRTLNRIMSVIGVMIIVAVVSLDRIHFHSESH</sequence>
<protein>
    <recommendedName>
        <fullName evidence="5">Serine-rich protein</fullName>
    </recommendedName>
</protein>
<evidence type="ECO:0000256" key="1">
    <source>
        <dbReference type="SAM" id="MobiDB-lite"/>
    </source>
</evidence>
<feature type="compositionally biased region" description="Polar residues" evidence="1">
    <location>
        <begin position="536"/>
        <end position="549"/>
    </location>
</feature>
<keyword evidence="2" id="KW-1133">Transmembrane helix</keyword>
<feature type="compositionally biased region" description="Polar residues" evidence="1">
    <location>
        <begin position="377"/>
        <end position="387"/>
    </location>
</feature>
<comment type="caution">
    <text evidence="3">The sequence shown here is derived from an EMBL/GenBank/DDBJ whole genome shotgun (WGS) entry which is preliminary data.</text>
</comment>
<feature type="region of interest" description="Disordered" evidence="1">
    <location>
        <begin position="1"/>
        <end position="642"/>
    </location>
</feature>
<dbReference type="AlphaFoldDB" id="A0A3M7DVN1"/>
<feature type="compositionally biased region" description="Polar residues" evidence="1">
    <location>
        <begin position="49"/>
        <end position="59"/>
    </location>
</feature>
<evidence type="ECO:0000256" key="2">
    <source>
        <dbReference type="SAM" id="Phobius"/>
    </source>
</evidence>
<keyword evidence="2" id="KW-0812">Transmembrane</keyword>
<accession>A0A3M7DVN1</accession>
<feature type="transmembrane region" description="Helical" evidence="2">
    <location>
        <begin position="860"/>
        <end position="881"/>
    </location>
</feature>
<reference evidence="3 4" key="1">
    <citation type="journal article" date="2018" name="BMC Genomics">
        <title>Genomic evidence for intraspecific hybridization in a clonal and extremely halotolerant yeast.</title>
        <authorList>
            <person name="Gostincar C."/>
            <person name="Stajich J.E."/>
            <person name="Zupancic J."/>
            <person name="Zalar P."/>
            <person name="Gunde-Cimerman N."/>
        </authorList>
    </citation>
    <scope>NUCLEOTIDE SEQUENCE [LARGE SCALE GENOMIC DNA]</scope>
    <source>
        <strain evidence="3 4">EXF-2682</strain>
    </source>
</reference>
<keyword evidence="2" id="KW-0472">Membrane</keyword>
<feature type="compositionally biased region" description="Polar residues" evidence="1">
    <location>
        <begin position="168"/>
        <end position="187"/>
    </location>
</feature>
<feature type="region of interest" description="Disordered" evidence="1">
    <location>
        <begin position="671"/>
        <end position="690"/>
    </location>
</feature>
<dbReference type="EMBL" id="QWIP01000237">
    <property type="protein sequence ID" value="RMY68388.1"/>
    <property type="molecule type" value="Genomic_DNA"/>
</dbReference>
<feature type="compositionally biased region" description="Low complexity" evidence="1">
    <location>
        <begin position="284"/>
        <end position="297"/>
    </location>
</feature>
<evidence type="ECO:0000313" key="3">
    <source>
        <dbReference type="EMBL" id="RMY68388.1"/>
    </source>
</evidence>
<feature type="compositionally biased region" description="Polar residues" evidence="1">
    <location>
        <begin position="272"/>
        <end position="283"/>
    </location>
</feature>
<feature type="compositionally biased region" description="Basic and acidic residues" evidence="1">
    <location>
        <begin position="801"/>
        <end position="817"/>
    </location>
</feature>
<feature type="transmembrane region" description="Helical" evidence="2">
    <location>
        <begin position="933"/>
        <end position="952"/>
    </location>
</feature>
<feature type="compositionally biased region" description="Basic and acidic residues" evidence="1">
    <location>
        <begin position="232"/>
        <end position="246"/>
    </location>
</feature>
<organism evidence="3 4">
    <name type="scientific">Hortaea werneckii</name>
    <name type="common">Black yeast</name>
    <name type="synonym">Cladosporium werneckii</name>
    <dbReference type="NCBI Taxonomy" id="91943"/>
    <lineage>
        <taxon>Eukaryota</taxon>
        <taxon>Fungi</taxon>
        <taxon>Dikarya</taxon>
        <taxon>Ascomycota</taxon>
        <taxon>Pezizomycotina</taxon>
        <taxon>Dothideomycetes</taxon>
        <taxon>Dothideomycetidae</taxon>
        <taxon>Mycosphaerellales</taxon>
        <taxon>Teratosphaeriaceae</taxon>
        <taxon>Hortaea</taxon>
    </lineage>
</organism>
<dbReference type="VEuPathDB" id="FungiDB:BTJ68_10187"/>
<feature type="region of interest" description="Disordered" evidence="1">
    <location>
        <begin position="699"/>
        <end position="817"/>
    </location>
</feature>
<feature type="compositionally biased region" description="Basic and acidic residues" evidence="1">
    <location>
        <begin position="1"/>
        <end position="12"/>
    </location>
</feature>
<feature type="compositionally biased region" description="Low complexity" evidence="1">
    <location>
        <begin position="409"/>
        <end position="420"/>
    </location>
</feature>
<feature type="compositionally biased region" description="Polar residues" evidence="1">
    <location>
        <begin position="123"/>
        <end position="153"/>
    </location>
</feature>
<feature type="compositionally biased region" description="Low complexity" evidence="1">
    <location>
        <begin position="188"/>
        <end position="207"/>
    </location>
</feature>
<feature type="compositionally biased region" description="Polar residues" evidence="1">
    <location>
        <begin position="477"/>
        <end position="495"/>
    </location>
</feature>
<dbReference type="OrthoDB" id="4153178at2759"/>
<evidence type="ECO:0000313" key="4">
    <source>
        <dbReference type="Proteomes" id="UP000269276"/>
    </source>
</evidence>
<proteinExistence type="predicted"/>
<evidence type="ECO:0008006" key="5">
    <source>
        <dbReference type="Google" id="ProtNLM"/>
    </source>
</evidence>
<gene>
    <name evidence="3" type="ORF">D0863_07150</name>
</gene>
<name>A0A3M7DVN1_HORWE</name>
<feature type="compositionally biased region" description="Polar residues" evidence="1">
    <location>
        <begin position="611"/>
        <end position="632"/>
    </location>
</feature>
<dbReference type="Proteomes" id="UP000269276">
    <property type="component" value="Unassembled WGS sequence"/>
</dbReference>